<feature type="transmembrane region" description="Helical" evidence="2">
    <location>
        <begin position="35"/>
        <end position="53"/>
    </location>
</feature>
<gene>
    <name evidence="3" type="ORF">HYH03_018944</name>
</gene>
<sequence length="197" mass="22789">MDYKNALMVFYVIMVAPYFDKFFSCNLQRLLTNSILAKHVVAVLSVFFVITLVNTGQPGEQDEKEADPEKKSQEPEGEKEEEKNKRCFLDHIKTTLLIYGLYLVTTKAKLIFFLPMLILLVIDQFLDVYRNEDLRGRENDLLQKRIVYLRSLLSVLIIVTISAGLLHYLIRAYLEFGSEFSLVTFFVGSYHCRGIEA</sequence>
<evidence type="ECO:0000313" key="3">
    <source>
        <dbReference type="EMBL" id="KAG2482104.1"/>
    </source>
</evidence>
<proteinExistence type="predicted"/>
<evidence type="ECO:0000313" key="4">
    <source>
        <dbReference type="Proteomes" id="UP000612055"/>
    </source>
</evidence>
<organism evidence="3 4">
    <name type="scientific">Edaphochlamys debaryana</name>
    <dbReference type="NCBI Taxonomy" id="47281"/>
    <lineage>
        <taxon>Eukaryota</taxon>
        <taxon>Viridiplantae</taxon>
        <taxon>Chlorophyta</taxon>
        <taxon>core chlorophytes</taxon>
        <taxon>Chlorophyceae</taxon>
        <taxon>CS clade</taxon>
        <taxon>Chlamydomonadales</taxon>
        <taxon>Chlamydomonadales incertae sedis</taxon>
        <taxon>Edaphochlamys</taxon>
    </lineage>
</organism>
<evidence type="ECO:0000256" key="2">
    <source>
        <dbReference type="SAM" id="Phobius"/>
    </source>
</evidence>
<feature type="region of interest" description="Disordered" evidence="1">
    <location>
        <begin position="58"/>
        <end position="82"/>
    </location>
</feature>
<feature type="transmembrane region" description="Helical" evidence="2">
    <location>
        <begin position="147"/>
        <end position="170"/>
    </location>
</feature>
<evidence type="ECO:0000256" key="1">
    <source>
        <dbReference type="SAM" id="MobiDB-lite"/>
    </source>
</evidence>
<keyword evidence="2" id="KW-0812">Transmembrane</keyword>
<protein>
    <submittedName>
        <fullName evidence="3">Uncharacterized protein</fullName>
    </submittedName>
</protein>
<dbReference type="AlphaFoldDB" id="A0A835XKT8"/>
<accession>A0A835XKT8</accession>
<feature type="compositionally biased region" description="Basic and acidic residues" evidence="1">
    <location>
        <begin position="67"/>
        <end position="82"/>
    </location>
</feature>
<dbReference type="EMBL" id="JAEHOE010000261">
    <property type="protein sequence ID" value="KAG2482104.1"/>
    <property type="molecule type" value="Genomic_DNA"/>
</dbReference>
<keyword evidence="4" id="KW-1185">Reference proteome</keyword>
<dbReference type="Proteomes" id="UP000612055">
    <property type="component" value="Unassembled WGS sequence"/>
</dbReference>
<reference evidence="3" key="1">
    <citation type="journal article" date="2020" name="bioRxiv">
        <title>Comparative genomics of Chlamydomonas.</title>
        <authorList>
            <person name="Craig R.J."/>
            <person name="Hasan A.R."/>
            <person name="Ness R.W."/>
            <person name="Keightley P.D."/>
        </authorList>
    </citation>
    <scope>NUCLEOTIDE SEQUENCE</scope>
    <source>
        <strain evidence="3">CCAP 11/70</strain>
    </source>
</reference>
<keyword evidence="2" id="KW-0472">Membrane</keyword>
<keyword evidence="2" id="KW-1133">Transmembrane helix</keyword>
<name>A0A835XKT8_9CHLO</name>
<comment type="caution">
    <text evidence="3">The sequence shown here is derived from an EMBL/GenBank/DDBJ whole genome shotgun (WGS) entry which is preliminary data.</text>
</comment>